<reference evidence="1 2" key="1">
    <citation type="submission" date="2015-12" db="EMBL/GenBank/DDBJ databases">
        <title>Genome sequence of Thalassospira xiamenensis MCCC 1A03005.</title>
        <authorList>
            <person name="Lu L."/>
            <person name="Lai Q."/>
            <person name="Shao Z."/>
            <person name="Qian P."/>
        </authorList>
    </citation>
    <scope>NUCLEOTIDE SEQUENCE [LARGE SCALE GENOMIC DNA]</scope>
    <source>
        <strain evidence="1 2">MCCC 1A03005</strain>
    </source>
</reference>
<dbReference type="Gene3D" id="4.10.410.40">
    <property type="match status" value="1"/>
</dbReference>
<proteinExistence type="predicted"/>
<sequence length="156" mass="16461">MTVQTAAGCTLSISDGSSVAATQSAFEAETYLEVAEITDLGEFGAEFSTITHVSLADRLVRKFKGTEDPGSLPLQLGYDPDDTGQNQCKAALASDNEWAFKVTLNDAGTGSPSSPTTFFFRGRVMSFRRQIGSPESVVGATCNIGINTRPIEVAAV</sequence>
<protein>
    <recommendedName>
        <fullName evidence="3">Phage tail protein</fullName>
    </recommendedName>
</protein>
<dbReference type="RefSeq" id="WP_063093017.1">
    <property type="nucleotide sequence ID" value="NZ_JAINWB010000003.1"/>
</dbReference>
<name>A0ABR5XWC2_9PROT</name>
<dbReference type="Proteomes" id="UP000076167">
    <property type="component" value="Unassembled WGS sequence"/>
</dbReference>
<evidence type="ECO:0008006" key="3">
    <source>
        <dbReference type="Google" id="ProtNLM"/>
    </source>
</evidence>
<organism evidence="1 2">
    <name type="scientific">Thalassospira xiamenensis</name>
    <dbReference type="NCBI Taxonomy" id="220697"/>
    <lineage>
        <taxon>Bacteria</taxon>
        <taxon>Pseudomonadati</taxon>
        <taxon>Pseudomonadota</taxon>
        <taxon>Alphaproteobacteria</taxon>
        <taxon>Rhodospirillales</taxon>
        <taxon>Thalassospiraceae</taxon>
        <taxon>Thalassospira</taxon>
    </lineage>
</organism>
<dbReference type="EMBL" id="LPXL01000056">
    <property type="protein sequence ID" value="KZC97169.1"/>
    <property type="molecule type" value="Genomic_DNA"/>
</dbReference>
<keyword evidence="2" id="KW-1185">Reference proteome</keyword>
<gene>
    <name evidence="1" type="ORF">AUP40_04325</name>
</gene>
<evidence type="ECO:0000313" key="2">
    <source>
        <dbReference type="Proteomes" id="UP000076167"/>
    </source>
</evidence>
<comment type="caution">
    <text evidence="1">The sequence shown here is derived from an EMBL/GenBank/DDBJ whole genome shotgun (WGS) entry which is preliminary data.</text>
</comment>
<accession>A0ABR5XWC2</accession>
<evidence type="ECO:0000313" key="1">
    <source>
        <dbReference type="EMBL" id="KZC97169.1"/>
    </source>
</evidence>